<dbReference type="EMBL" id="BAAAHD010000074">
    <property type="protein sequence ID" value="GAA0592547.1"/>
    <property type="molecule type" value="Genomic_DNA"/>
</dbReference>
<dbReference type="Pfam" id="PF13560">
    <property type="entry name" value="HTH_31"/>
    <property type="match status" value="1"/>
</dbReference>
<evidence type="ECO:0000259" key="1">
    <source>
        <dbReference type="PROSITE" id="PS50943"/>
    </source>
</evidence>
<accession>A0ABN1FK79</accession>
<proteinExistence type="predicted"/>
<dbReference type="InterPro" id="IPR001387">
    <property type="entry name" value="Cro/C1-type_HTH"/>
</dbReference>
<dbReference type="PANTHER" id="PTHR35010">
    <property type="entry name" value="BLL4672 PROTEIN-RELATED"/>
    <property type="match status" value="1"/>
</dbReference>
<organism evidence="2 3">
    <name type="scientific">Actinomadura livida</name>
    <dbReference type="NCBI Taxonomy" id="79909"/>
    <lineage>
        <taxon>Bacteria</taxon>
        <taxon>Bacillati</taxon>
        <taxon>Actinomycetota</taxon>
        <taxon>Actinomycetes</taxon>
        <taxon>Streptosporangiales</taxon>
        <taxon>Thermomonosporaceae</taxon>
        <taxon>Actinomadura</taxon>
    </lineage>
</organism>
<dbReference type="Pfam" id="PF17765">
    <property type="entry name" value="MLTR_LBD"/>
    <property type="match status" value="1"/>
</dbReference>
<dbReference type="CDD" id="cd00093">
    <property type="entry name" value="HTH_XRE"/>
    <property type="match status" value="1"/>
</dbReference>
<dbReference type="PANTHER" id="PTHR35010:SF2">
    <property type="entry name" value="BLL4672 PROTEIN"/>
    <property type="match status" value="1"/>
</dbReference>
<keyword evidence="3" id="KW-1185">Reference proteome</keyword>
<dbReference type="InterPro" id="IPR010982">
    <property type="entry name" value="Lambda_DNA-bd_dom_sf"/>
</dbReference>
<feature type="domain" description="HTH cro/C1-type" evidence="1">
    <location>
        <begin position="38"/>
        <end position="85"/>
    </location>
</feature>
<dbReference type="Gene3D" id="3.30.450.180">
    <property type="match status" value="1"/>
</dbReference>
<dbReference type="Gene3D" id="1.10.260.40">
    <property type="entry name" value="lambda repressor-like DNA-binding domains"/>
    <property type="match status" value="1"/>
</dbReference>
<dbReference type="SMART" id="SM00530">
    <property type="entry name" value="HTH_XRE"/>
    <property type="match status" value="1"/>
</dbReference>
<dbReference type="Proteomes" id="UP001501427">
    <property type="component" value="Unassembled WGS sequence"/>
</dbReference>
<name>A0ABN1FK79_9ACTN</name>
<gene>
    <name evidence="2" type="ORF">GCM10009546_63670</name>
</gene>
<sequence>MLGRMDREEMAGFLRSRRARVQPADVGLEAGLRRRTPGLRREEVARLAGMSVDYYIRLEQGRGPRPSRQILGAMARALRLTDDERAHLFNLAGEPPAPPPGPPQEVPAGILHLLQRLDDTPAYVLDAKYDVLAWNDMATALITDFSALEPRDRNPMRAHFLRPGPRSPHITDEDANQQFARLSVADLRAALGRYPDDPGVKALIAELTEGSELFRRLWANHQVAVRRSGTKKIKHPVVGEIEVHCDVLVVPERDQKVVLYTTAPGSRSHEALKLLRVVGTQDLAPR</sequence>
<evidence type="ECO:0000313" key="3">
    <source>
        <dbReference type="Proteomes" id="UP001501427"/>
    </source>
</evidence>
<comment type="caution">
    <text evidence="2">The sequence shown here is derived from an EMBL/GenBank/DDBJ whole genome shotgun (WGS) entry which is preliminary data.</text>
</comment>
<protein>
    <submittedName>
        <fullName evidence="2">Helix-turn-helix transcriptional regulator</fullName>
    </submittedName>
</protein>
<dbReference type="PROSITE" id="PS50943">
    <property type="entry name" value="HTH_CROC1"/>
    <property type="match status" value="1"/>
</dbReference>
<reference evidence="2 3" key="1">
    <citation type="journal article" date="2019" name="Int. J. Syst. Evol. Microbiol.">
        <title>The Global Catalogue of Microorganisms (GCM) 10K type strain sequencing project: providing services to taxonomists for standard genome sequencing and annotation.</title>
        <authorList>
            <consortium name="The Broad Institute Genomics Platform"/>
            <consortium name="The Broad Institute Genome Sequencing Center for Infectious Disease"/>
            <person name="Wu L."/>
            <person name="Ma J."/>
        </authorList>
    </citation>
    <scope>NUCLEOTIDE SEQUENCE [LARGE SCALE GENOMIC DNA]</scope>
    <source>
        <strain evidence="2 3">JCM 10667</strain>
    </source>
</reference>
<evidence type="ECO:0000313" key="2">
    <source>
        <dbReference type="EMBL" id="GAA0592547.1"/>
    </source>
</evidence>
<dbReference type="SUPFAM" id="SSF47413">
    <property type="entry name" value="lambda repressor-like DNA-binding domains"/>
    <property type="match status" value="1"/>
</dbReference>
<dbReference type="InterPro" id="IPR041413">
    <property type="entry name" value="MLTR_LBD"/>
</dbReference>